<dbReference type="RefSeq" id="WP_111476920.1">
    <property type="nucleotide sequence ID" value="NZ_QHKM01000001.1"/>
</dbReference>
<sequence>MKTPLLAACFCLLMPALAHAQQAPKSGYWNLETNLTTQDYTIVRFYNDKDELLREERLDALCLNLSQGTPLCRRTARLLNATLAQVIQNPAGSTQLAAQLGQSRRIQRVYAVR</sequence>
<feature type="signal peptide" evidence="1">
    <location>
        <begin position="1"/>
        <end position="20"/>
    </location>
</feature>
<dbReference type="AlphaFoldDB" id="A0A328BVW0"/>
<protein>
    <submittedName>
        <fullName evidence="2">Uncharacterized protein</fullName>
    </submittedName>
</protein>
<keyword evidence="1" id="KW-0732">Signal</keyword>
<comment type="caution">
    <text evidence="2">The sequence shown here is derived from an EMBL/GenBank/DDBJ whole genome shotgun (WGS) entry which is preliminary data.</text>
</comment>
<accession>A0A328BVW0</accession>
<name>A0A328BVW0_9BACT</name>
<dbReference type="OrthoDB" id="884632at2"/>
<organism evidence="2 3">
    <name type="scientific">Hymenobacter edaphi</name>
    <dbReference type="NCBI Taxonomy" id="2211146"/>
    <lineage>
        <taxon>Bacteria</taxon>
        <taxon>Pseudomonadati</taxon>
        <taxon>Bacteroidota</taxon>
        <taxon>Cytophagia</taxon>
        <taxon>Cytophagales</taxon>
        <taxon>Hymenobacteraceae</taxon>
        <taxon>Hymenobacter</taxon>
    </lineage>
</organism>
<evidence type="ECO:0000313" key="3">
    <source>
        <dbReference type="Proteomes" id="UP000248553"/>
    </source>
</evidence>
<feature type="chain" id="PRO_5016308167" evidence="1">
    <location>
        <begin position="21"/>
        <end position="113"/>
    </location>
</feature>
<dbReference type="Proteomes" id="UP000248553">
    <property type="component" value="Unassembled WGS sequence"/>
</dbReference>
<dbReference type="EMBL" id="QHKM01000001">
    <property type="protein sequence ID" value="RAK70186.1"/>
    <property type="molecule type" value="Genomic_DNA"/>
</dbReference>
<evidence type="ECO:0000256" key="1">
    <source>
        <dbReference type="SAM" id="SignalP"/>
    </source>
</evidence>
<proteinExistence type="predicted"/>
<gene>
    <name evidence="2" type="ORF">DLM85_04890</name>
</gene>
<reference evidence="3" key="1">
    <citation type="submission" date="2018-05" db="EMBL/GenBank/DDBJ databases">
        <authorList>
            <person name="Nie L."/>
        </authorList>
    </citation>
    <scope>NUCLEOTIDE SEQUENCE [LARGE SCALE GENOMIC DNA]</scope>
    <source>
        <strain evidence="3">NL</strain>
    </source>
</reference>
<keyword evidence="3" id="KW-1185">Reference proteome</keyword>
<evidence type="ECO:0000313" key="2">
    <source>
        <dbReference type="EMBL" id="RAK70186.1"/>
    </source>
</evidence>